<protein>
    <recommendedName>
        <fullName evidence="2">Dipeptidylpeptidase IV N-terminal domain-containing protein</fullName>
    </recommendedName>
</protein>
<dbReference type="InterPro" id="IPR011042">
    <property type="entry name" value="6-blade_b-propeller_TolB-like"/>
</dbReference>
<organism evidence="1">
    <name type="scientific">marine sediment metagenome</name>
    <dbReference type="NCBI Taxonomy" id="412755"/>
    <lineage>
        <taxon>unclassified sequences</taxon>
        <taxon>metagenomes</taxon>
        <taxon>ecological metagenomes</taxon>
    </lineage>
</organism>
<name>X0ZLH9_9ZZZZ</name>
<evidence type="ECO:0000313" key="1">
    <source>
        <dbReference type="EMBL" id="GAG61238.1"/>
    </source>
</evidence>
<feature type="non-terminal residue" evidence="1">
    <location>
        <position position="230"/>
    </location>
</feature>
<evidence type="ECO:0008006" key="2">
    <source>
        <dbReference type="Google" id="ProtNLM"/>
    </source>
</evidence>
<dbReference type="Gene3D" id="2.120.10.30">
    <property type="entry name" value="TolB, C-terminal domain"/>
    <property type="match status" value="1"/>
</dbReference>
<reference evidence="1" key="1">
    <citation type="journal article" date="2014" name="Front. Microbiol.">
        <title>High frequency of phylogenetically diverse reductive dehalogenase-homologous genes in deep subseafloor sedimentary metagenomes.</title>
        <authorList>
            <person name="Kawai M."/>
            <person name="Futagami T."/>
            <person name="Toyoda A."/>
            <person name="Takaki Y."/>
            <person name="Nishi S."/>
            <person name="Hori S."/>
            <person name="Arai W."/>
            <person name="Tsubouchi T."/>
            <person name="Morono Y."/>
            <person name="Uchiyama I."/>
            <person name="Ito T."/>
            <person name="Fujiyama A."/>
            <person name="Inagaki F."/>
            <person name="Takami H."/>
        </authorList>
    </citation>
    <scope>NUCLEOTIDE SEQUENCE</scope>
    <source>
        <strain evidence="1">Expedition CK06-06</strain>
    </source>
</reference>
<accession>X0ZLH9</accession>
<dbReference type="SUPFAM" id="SSF69304">
    <property type="entry name" value="Tricorn protease N-terminal domain"/>
    <property type="match status" value="1"/>
</dbReference>
<sequence>MRKKLILTLVLSIFLLFTLTLMVQSNQDEVPLIPMRDFFRNPEKIGFSLSPNGTYWAFLQPWENRLNIYIQKIGEEKIIRITEATKRDIAGYLWANDNRIVYAQDEAGDENYKIYAVDIDGSNRKTLTPFEEVKAHLIDDLENNPDEMLMMINKRDKRFYDVYRININNGEMEMLAGNPGNIVGWITDHEGKLRVATTSDGVNTSILYREKEGDPFKVVITTSFKETVAP</sequence>
<dbReference type="AlphaFoldDB" id="X0ZLH9"/>
<dbReference type="EMBL" id="BART01002409">
    <property type="protein sequence ID" value="GAG61238.1"/>
    <property type="molecule type" value="Genomic_DNA"/>
</dbReference>
<gene>
    <name evidence="1" type="ORF">S01H4_07381</name>
</gene>
<comment type="caution">
    <text evidence="1">The sequence shown here is derived from an EMBL/GenBank/DDBJ whole genome shotgun (WGS) entry which is preliminary data.</text>
</comment>
<proteinExistence type="predicted"/>